<gene>
    <name evidence="1" type="ORF">GCM10022214_01960</name>
</gene>
<comment type="caution">
    <text evidence="1">The sequence shown here is derived from an EMBL/GenBank/DDBJ whole genome shotgun (WGS) entry which is preliminary data.</text>
</comment>
<dbReference type="Proteomes" id="UP001500683">
    <property type="component" value="Unassembled WGS sequence"/>
</dbReference>
<accession>A0ABP7UWU0</accession>
<evidence type="ECO:0008006" key="3">
    <source>
        <dbReference type="Google" id="ProtNLM"/>
    </source>
</evidence>
<proteinExistence type="predicted"/>
<reference evidence="2" key="1">
    <citation type="journal article" date="2019" name="Int. J. Syst. Evol. Microbiol.">
        <title>The Global Catalogue of Microorganisms (GCM) 10K type strain sequencing project: providing services to taxonomists for standard genome sequencing and annotation.</title>
        <authorList>
            <consortium name="The Broad Institute Genomics Platform"/>
            <consortium name="The Broad Institute Genome Sequencing Center for Infectious Disease"/>
            <person name="Wu L."/>
            <person name="Ma J."/>
        </authorList>
    </citation>
    <scope>NUCLEOTIDE SEQUENCE [LARGE SCALE GENOMIC DNA]</scope>
    <source>
        <strain evidence="2">JCM 16702</strain>
    </source>
</reference>
<evidence type="ECO:0000313" key="2">
    <source>
        <dbReference type="Proteomes" id="UP001500683"/>
    </source>
</evidence>
<name>A0ABP7UWU0_9ACTN</name>
<keyword evidence="2" id="KW-1185">Reference proteome</keyword>
<sequence length="66" mass="7848">MSDDRAADDAVTLWQLRRMYPHWAFLYDARTSTWTALRERKEVIVRCGPTSLWFAVRAAQSRYRTP</sequence>
<protein>
    <recommendedName>
        <fullName evidence="3">Cytochrome P450</fullName>
    </recommendedName>
</protein>
<dbReference type="RefSeq" id="WP_344939358.1">
    <property type="nucleotide sequence ID" value="NZ_BAAAZG010000001.1"/>
</dbReference>
<organism evidence="1 2">
    <name type="scientific">Actinomadura miaoliensis</name>
    <dbReference type="NCBI Taxonomy" id="430685"/>
    <lineage>
        <taxon>Bacteria</taxon>
        <taxon>Bacillati</taxon>
        <taxon>Actinomycetota</taxon>
        <taxon>Actinomycetes</taxon>
        <taxon>Streptosporangiales</taxon>
        <taxon>Thermomonosporaceae</taxon>
        <taxon>Actinomadura</taxon>
    </lineage>
</organism>
<evidence type="ECO:0000313" key="1">
    <source>
        <dbReference type="EMBL" id="GAA4054642.1"/>
    </source>
</evidence>
<dbReference type="EMBL" id="BAAAZG010000001">
    <property type="protein sequence ID" value="GAA4054642.1"/>
    <property type="molecule type" value="Genomic_DNA"/>
</dbReference>